<evidence type="ECO:0000313" key="6">
    <source>
        <dbReference type="EMBL" id="PAP78776.1"/>
    </source>
</evidence>
<feature type="domain" description="Peptidase M16 N-terminal" evidence="4">
    <location>
        <begin position="21"/>
        <end position="168"/>
    </location>
</feature>
<dbReference type="EMBL" id="MQWD01000001">
    <property type="protein sequence ID" value="PAP78776.1"/>
    <property type="molecule type" value="Genomic_DNA"/>
</dbReference>
<dbReference type="Proteomes" id="UP000216339">
    <property type="component" value="Unassembled WGS sequence"/>
</dbReference>
<dbReference type="Gene3D" id="3.30.830.10">
    <property type="entry name" value="Metalloenzyme, LuxS/M16 peptidase-like"/>
    <property type="match status" value="2"/>
</dbReference>
<evidence type="ECO:0000313" key="7">
    <source>
        <dbReference type="Proteomes" id="UP000216339"/>
    </source>
</evidence>
<dbReference type="Pfam" id="PF00675">
    <property type="entry name" value="Peptidase_M16"/>
    <property type="match status" value="1"/>
</dbReference>
<comment type="caution">
    <text evidence="6">The sequence shown here is derived from an EMBL/GenBank/DDBJ whole genome shotgun (WGS) entry which is preliminary data.</text>
</comment>
<dbReference type="SUPFAM" id="SSF63411">
    <property type="entry name" value="LuxS/MPP-like metallohydrolase"/>
    <property type="match status" value="2"/>
</dbReference>
<dbReference type="InterPro" id="IPR007863">
    <property type="entry name" value="Peptidase_M16_C"/>
</dbReference>
<dbReference type="PANTHER" id="PTHR11851">
    <property type="entry name" value="METALLOPROTEASE"/>
    <property type="match status" value="1"/>
</dbReference>
<evidence type="ECO:0000256" key="1">
    <source>
        <dbReference type="ARBA" id="ARBA00001947"/>
    </source>
</evidence>
<keyword evidence="7" id="KW-1185">Reference proteome</keyword>
<dbReference type="InterPro" id="IPR011765">
    <property type="entry name" value="Pept_M16_N"/>
</dbReference>
<comment type="similarity">
    <text evidence="2 3">Belongs to the peptidase M16 family.</text>
</comment>
<dbReference type="AlphaFoldDB" id="A0A271J5H3"/>
<dbReference type="PANTHER" id="PTHR11851:SF49">
    <property type="entry name" value="MITOCHONDRIAL-PROCESSING PEPTIDASE SUBUNIT ALPHA"/>
    <property type="match status" value="1"/>
</dbReference>
<reference evidence="6 7" key="1">
    <citation type="submission" date="2016-11" db="EMBL/GenBank/DDBJ databases">
        <title>Study of marine rhodopsin-containing bacteria.</title>
        <authorList>
            <person name="Yoshizawa S."/>
            <person name="Kumagai Y."/>
            <person name="Kogure K."/>
        </authorList>
    </citation>
    <scope>NUCLEOTIDE SEQUENCE [LARGE SCALE GENOMIC DNA]</scope>
    <source>
        <strain evidence="6 7">SAORIC-28</strain>
    </source>
</reference>
<gene>
    <name evidence="6" type="ORF">BSZ37_13315</name>
</gene>
<dbReference type="PROSITE" id="PS00143">
    <property type="entry name" value="INSULINASE"/>
    <property type="match status" value="1"/>
</dbReference>
<accession>A0A271J5H3</accession>
<sequence length="418" mass="46238">MNDQISLTPSIDRTDLDSGVRVLSETIPSVGSVAVGAWVDAGSRDETPAEGGITHFIEHMVFKGTRRRRGYLINQRMESVGGYLNAFTSKEHTCFYARGLSEHLGRGLESVLDLVTQPTLPPREIEKEKDVVVEEIKMYEDAPEDHVFDHYEAALYPDHPLGRPVIGTPESVRSFTRDDLERYIGRHYVPNRLVISVAGNVQHADVVRHVDRLLAGFERAPQPAERVPSEAYSPVDFTVERPIQQAHLVLGTRAFGANDPRRTTLSVLNTILGGGMSSRLNQNIREKYGWCYSVYSFVNVQTDSGDLGVYIGTDASRVDRSRTLIERELGKLAESSVSDRMLSRAKHQLKGSIVLGLESTTNRMQRLGRVELTTGRIVPVDEVVAEIDAVTADGVRDLAAELFAPGRFSSALILPSDA</sequence>
<name>A0A271J5H3_9BACT</name>
<dbReference type="InterPro" id="IPR050361">
    <property type="entry name" value="MPP/UQCRC_Complex"/>
</dbReference>
<dbReference type="Pfam" id="PF05193">
    <property type="entry name" value="Peptidase_M16_C"/>
    <property type="match status" value="1"/>
</dbReference>
<evidence type="ECO:0000259" key="4">
    <source>
        <dbReference type="Pfam" id="PF00675"/>
    </source>
</evidence>
<comment type="cofactor">
    <cofactor evidence="1">
        <name>Zn(2+)</name>
        <dbReference type="ChEBI" id="CHEBI:29105"/>
    </cofactor>
</comment>
<evidence type="ECO:0000256" key="3">
    <source>
        <dbReference type="RuleBase" id="RU004447"/>
    </source>
</evidence>
<dbReference type="GO" id="GO:0046872">
    <property type="term" value="F:metal ion binding"/>
    <property type="evidence" value="ECO:0007669"/>
    <property type="project" value="InterPro"/>
</dbReference>
<protein>
    <submittedName>
        <fullName evidence="6">Peptidase M16</fullName>
    </submittedName>
</protein>
<organism evidence="6 7">
    <name type="scientific">Rubrivirga marina</name>
    <dbReference type="NCBI Taxonomy" id="1196024"/>
    <lineage>
        <taxon>Bacteria</taxon>
        <taxon>Pseudomonadati</taxon>
        <taxon>Rhodothermota</taxon>
        <taxon>Rhodothermia</taxon>
        <taxon>Rhodothermales</taxon>
        <taxon>Rubricoccaceae</taxon>
        <taxon>Rubrivirga</taxon>
    </lineage>
</organism>
<evidence type="ECO:0000256" key="2">
    <source>
        <dbReference type="ARBA" id="ARBA00007261"/>
    </source>
</evidence>
<dbReference type="InterPro" id="IPR001431">
    <property type="entry name" value="Pept_M16_Zn_BS"/>
</dbReference>
<feature type="domain" description="Peptidase M16 C-terminal" evidence="5">
    <location>
        <begin position="174"/>
        <end position="349"/>
    </location>
</feature>
<dbReference type="InterPro" id="IPR011249">
    <property type="entry name" value="Metalloenz_LuxS/M16"/>
</dbReference>
<dbReference type="FunFam" id="3.30.830.10:FF:000008">
    <property type="entry name" value="Mitochondrial-processing peptidase subunit beta"/>
    <property type="match status" value="1"/>
</dbReference>
<dbReference type="GO" id="GO:0004222">
    <property type="term" value="F:metalloendopeptidase activity"/>
    <property type="evidence" value="ECO:0007669"/>
    <property type="project" value="InterPro"/>
</dbReference>
<dbReference type="OrthoDB" id="9811314at2"/>
<dbReference type="GO" id="GO:0006508">
    <property type="term" value="P:proteolysis"/>
    <property type="evidence" value="ECO:0007669"/>
    <property type="project" value="InterPro"/>
</dbReference>
<evidence type="ECO:0000259" key="5">
    <source>
        <dbReference type="Pfam" id="PF05193"/>
    </source>
</evidence>
<proteinExistence type="inferred from homology"/>